<accession>A0A0K0D753</accession>
<dbReference type="Proteomes" id="UP000035642">
    <property type="component" value="Unassembled WGS sequence"/>
</dbReference>
<reference evidence="2" key="2">
    <citation type="submission" date="2017-02" db="UniProtKB">
        <authorList>
            <consortium name="WormBaseParasite"/>
        </authorList>
    </citation>
    <scope>IDENTIFICATION</scope>
</reference>
<proteinExistence type="predicted"/>
<evidence type="ECO:0000313" key="2">
    <source>
        <dbReference type="WBParaSite" id="ACAC_0000589801-mRNA-1"/>
    </source>
</evidence>
<organism evidence="1 2">
    <name type="scientific">Angiostrongylus cantonensis</name>
    <name type="common">Rat lungworm</name>
    <dbReference type="NCBI Taxonomy" id="6313"/>
    <lineage>
        <taxon>Eukaryota</taxon>
        <taxon>Metazoa</taxon>
        <taxon>Ecdysozoa</taxon>
        <taxon>Nematoda</taxon>
        <taxon>Chromadorea</taxon>
        <taxon>Rhabditida</taxon>
        <taxon>Rhabditina</taxon>
        <taxon>Rhabditomorpha</taxon>
        <taxon>Strongyloidea</taxon>
        <taxon>Metastrongylidae</taxon>
        <taxon>Angiostrongylus</taxon>
    </lineage>
</organism>
<name>A0A0K0D753_ANGCA</name>
<sequence>LYDHEAFGFRSDEMAELMDGKYMGIGLSKSVKVLEGDGGKCGPFVVADGSQITFYKCFASQLYLIYCSMF</sequence>
<keyword evidence="1" id="KW-1185">Reference proteome</keyword>
<protein>
    <submittedName>
        <fullName evidence="2">Profilin</fullName>
    </submittedName>
</protein>
<reference evidence="1" key="1">
    <citation type="submission" date="2012-09" db="EMBL/GenBank/DDBJ databases">
        <authorList>
            <person name="Martin A.A."/>
        </authorList>
    </citation>
    <scope>NUCLEOTIDE SEQUENCE</scope>
</reference>
<dbReference type="AlphaFoldDB" id="A0A0K0D753"/>
<evidence type="ECO:0000313" key="1">
    <source>
        <dbReference type="Proteomes" id="UP000035642"/>
    </source>
</evidence>
<dbReference type="WBParaSite" id="ACAC_0000589801-mRNA-1">
    <property type="protein sequence ID" value="ACAC_0000589801-mRNA-1"/>
    <property type="gene ID" value="ACAC_0000589801"/>
</dbReference>